<dbReference type="InterPro" id="IPR010982">
    <property type="entry name" value="Lambda_DNA-bd_dom_sf"/>
</dbReference>
<accession>A0A081K583</accession>
<comment type="caution">
    <text evidence="1">The sequence shown here is derived from an EMBL/GenBank/DDBJ whole genome shotgun (WGS) entry which is preliminary data.</text>
</comment>
<keyword evidence="2" id="KW-1185">Reference proteome</keyword>
<dbReference type="RefSeq" id="WP_020584017.1">
    <property type="nucleotide sequence ID" value="NZ_JOJP01000002.1"/>
</dbReference>
<dbReference type="Proteomes" id="UP000027997">
    <property type="component" value="Unassembled WGS sequence"/>
</dbReference>
<dbReference type="Gene3D" id="1.10.260.40">
    <property type="entry name" value="lambda repressor-like DNA-binding domains"/>
    <property type="match status" value="1"/>
</dbReference>
<sequence>MSYYYYHPYYAQQSGLSPFKDRLDYLLAGRKLYPWAANLGISRGAAEKMQKGQTPGSEILKAISLQEGVELTWLVTGEGRAFRIYNASDSNDFSEQIMRMLASQRADTQNIYLCHDNQRIVIAVSTEKEYQYRSEIIQYQAWELYSGKFSQTLYDIIAKHFSLRDSEEREVNWYNAYVRPAELTSIIKGEMQPLILFGDQKRVSPLLTLVQVHDINKVLKPLLDNMTVSPTCSDSISSDLLYNVIDEVNFFCDRQAPSLNMKQRAKLYTAIYNHCQRASSDPQNSAASILPSLLDVI</sequence>
<protein>
    <submittedName>
        <fullName evidence="1">Uncharacterized protein</fullName>
    </submittedName>
</protein>
<dbReference type="EMBL" id="JOJP01000002">
    <property type="protein sequence ID" value="KEI69309.1"/>
    <property type="molecule type" value="Genomic_DNA"/>
</dbReference>
<gene>
    <name evidence="1" type="ORF">GV64_24480</name>
</gene>
<dbReference type="GO" id="GO:0003677">
    <property type="term" value="F:DNA binding"/>
    <property type="evidence" value="ECO:0007669"/>
    <property type="project" value="InterPro"/>
</dbReference>
<organism evidence="1 2">
    <name type="scientific">Endozoicomonas elysicola</name>
    <dbReference type="NCBI Taxonomy" id="305900"/>
    <lineage>
        <taxon>Bacteria</taxon>
        <taxon>Pseudomonadati</taxon>
        <taxon>Pseudomonadota</taxon>
        <taxon>Gammaproteobacteria</taxon>
        <taxon>Oceanospirillales</taxon>
        <taxon>Endozoicomonadaceae</taxon>
        <taxon>Endozoicomonas</taxon>
    </lineage>
</organism>
<name>A0A081K583_9GAMM</name>
<dbReference type="AlphaFoldDB" id="A0A081K583"/>
<dbReference type="STRING" id="305900.GV64_24480"/>
<proteinExistence type="predicted"/>
<evidence type="ECO:0000313" key="1">
    <source>
        <dbReference type="EMBL" id="KEI69309.1"/>
    </source>
</evidence>
<reference evidence="1 2" key="1">
    <citation type="submission" date="2014-06" db="EMBL/GenBank/DDBJ databases">
        <title>Whole Genome Sequences of Three Symbiotic Endozoicomonas Bacteria.</title>
        <authorList>
            <person name="Neave M.J."/>
            <person name="Apprill A."/>
            <person name="Voolstra C.R."/>
        </authorList>
    </citation>
    <scope>NUCLEOTIDE SEQUENCE [LARGE SCALE GENOMIC DNA]</scope>
    <source>
        <strain evidence="1 2">DSM 22380</strain>
    </source>
</reference>
<evidence type="ECO:0000313" key="2">
    <source>
        <dbReference type="Proteomes" id="UP000027997"/>
    </source>
</evidence>